<dbReference type="EMBL" id="CP073346">
    <property type="protein sequence ID" value="UTW06075.1"/>
    <property type="molecule type" value="Genomic_DNA"/>
</dbReference>
<dbReference type="InterPro" id="IPR004090">
    <property type="entry name" value="Chemotax_Me-accpt_rcpt"/>
</dbReference>
<evidence type="ECO:0000256" key="2">
    <source>
        <dbReference type="ARBA" id="ARBA00022475"/>
    </source>
</evidence>
<evidence type="ECO:0000313" key="14">
    <source>
        <dbReference type="EMBL" id="UTW06075.1"/>
    </source>
</evidence>
<dbReference type="PANTHER" id="PTHR32089">
    <property type="entry name" value="METHYL-ACCEPTING CHEMOTAXIS PROTEIN MCPB"/>
    <property type="match status" value="1"/>
</dbReference>
<dbReference type="CDD" id="cd06225">
    <property type="entry name" value="HAMP"/>
    <property type="match status" value="1"/>
</dbReference>
<evidence type="ECO:0000256" key="3">
    <source>
        <dbReference type="ARBA" id="ARBA00022481"/>
    </source>
</evidence>
<dbReference type="Gene3D" id="1.10.287.950">
    <property type="entry name" value="Methyl-accepting chemotaxis protein"/>
    <property type="match status" value="1"/>
</dbReference>
<evidence type="ECO:0000313" key="15">
    <source>
        <dbReference type="Proteomes" id="UP001059672"/>
    </source>
</evidence>
<dbReference type="Proteomes" id="UP001059672">
    <property type="component" value="Chromosome"/>
</dbReference>
<keyword evidence="2" id="KW-1003">Cell membrane</keyword>
<evidence type="ECO:0000256" key="11">
    <source>
        <dbReference type="SAM" id="Phobius"/>
    </source>
</evidence>
<keyword evidence="5 11" id="KW-1133">Transmembrane helix</keyword>
<evidence type="ECO:0000256" key="9">
    <source>
        <dbReference type="PROSITE-ProRule" id="PRU00284"/>
    </source>
</evidence>
<keyword evidence="6 11" id="KW-0472">Membrane</keyword>
<feature type="domain" description="Methyl-accepting transducer" evidence="12">
    <location>
        <begin position="354"/>
        <end position="590"/>
    </location>
</feature>
<keyword evidence="10" id="KW-0175">Coiled coil</keyword>
<feature type="coiled-coil region" evidence="10">
    <location>
        <begin position="182"/>
        <end position="247"/>
    </location>
</feature>
<comment type="subcellular location">
    <subcellularLocation>
        <location evidence="1">Cell membrane</location>
        <topology evidence="1">Multi-pass membrane protein</topology>
    </subcellularLocation>
</comment>
<sequence>MHLFLSWKQKFHILIAIALASLALMAASSFWASQQLSDSFRARETATSYASASFALMNSWLRQSAMRKALTADSATDFEQRLAGLEQLAEQLLVQAQGLGQTSITRSAQEVRELINRETGLHKNWLALRQQLGLSPADGLRQELSASTETLEEVSIGLIQSFVASASSGQRNYLATSDRTYAGKTEAAIEKMQAKIQELNWQDNQIGQAVSRFAQTFAQARSLIQQIGELEAQLDQLGQQIEQHIDEQNSMLKDGLLASTARQAQEARSSSSLMMGITFTGVALFLLITLSQASRTLLSQLSTVTQLLTRVASGDLTGRMPVGRNPKDEFNQLGEATNRMIHGIGQIVGHVVDTNQQLGQLHSYLNDAMRHLGENSTQVEMQTEQTASASQQISATINEMAQRTSDVGTATHSAYDSARKGTAIIGASVENMGRLSKLIQATHAQVEQLNHSSGKVAGIIDVINSLADQTNLLALNAAIEAARAGDAGRGFSVVADEVRTLAQKTVSATTDIARIVADFKQQTRSMDELMTDGLALAAESEQHAGQVAESIGEISGSMEQLTAEMNQVVVAIEEISCTTEEIADKMEEINMHVGGTKDLRLTLDQHTQGLSAQVEALSRSARQFRIV</sequence>
<feature type="domain" description="HAMP" evidence="13">
    <location>
        <begin position="295"/>
        <end position="349"/>
    </location>
</feature>
<organism evidence="14 15">
    <name type="scientific">Pseudomonas benzenivorans</name>
    <dbReference type="NCBI Taxonomy" id="556533"/>
    <lineage>
        <taxon>Bacteria</taxon>
        <taxon>Pseudomonadati</taxon>
        <taxon>Pseudomonadota</taxon>
        <taxon>Gammaproteobacteria</taxon>
        <taxon>Pseudomonadales</taxon>
        <taxon>Pseudomonadaceae</taxon>
        <taxon>Pseudomonas</taxon>
    </lineage>
</organism>
<evidence type="ECO:0000256" key="7">
    <source>
        <dbReference type="ARBA" id="ARBA00023224"/>
    </source>
</evidence>
<dbReference type="PROSITE" id="PS50111">
    <property type="entry name" value="CHEMOTAXIS_TRANSDUC_2"/>
    <property type="match status" value="1"/>
</dbReference>
<reference evidence="14" key="1">
    <citation type="submission" date="2021-04" db="EMBL/GenBank/DDBJ databases">
        <title>Oceanospirillales bacteria with DddD are important DMSP degraders in coastal seawater.</title>
        <authorList>
            <person name="Liu J."/>
        </authorList>
    </citation>
    <scope>NUCLEOTIDE SEQUENCE</scope>
    <source>
        <strain evidence="14">D13-4</strain>
    </source>
</reference>
<accession>A0ABY5H1D7</accession>
<dbReference type="PANTHER" id="PTHR32089:SF119">
    <property type="entry name" value="METHYL-ACCEPTING CHEMOTAXIS PROTEIN CTPL"/>
    <property type="match status" value="1"/>
</dbReference>
<evidence type="ECO:0000259" key="12">
    <source>
        <dbReference type="PROSITE" id="PS50111"/>
    </source>
</evidence>
<keyword evidence="7 9" id="KW-0807">Transducer</keyword>
<evidence type="ECO:0000256" key="10">
    <source>
        <dbReference type="SAM" id="Coils"/>
    </source>
</evidence>
<dbReference type="InterPro" id="IPR004089">
    <property type="entry name" value="MCPsignal_dom"/>
</dbReference>
<gene>
    <name evidence="14" type="ORF">KDW96_12830</name>
</gene>
<comment type="similarity">
    <text evidence="8">Belongs to the methyl-accepting chemotaxis (MCP) protein family.</text>
</comment>
<evidence type="ECO:0000256" key="4">
    <source>
        <dbReference type="ARBA" id="ARBA00022692"/>
    </source>
</evidence>
<evidence type="ECO:0000259" key="13">
    <source>
        <dbReference type="PROSITE" id="PS50885"/>
    </source>
</evidence>
<evidence type="ECO:0000256" key="8">
    <source>
        <dbReference type="ARBA" id="ARBA00029447"/>
    </source>
</evidence>
<dbReference type="SMART" id="SM00304">
    <property type="entry name" value="HAMP"/>
    <property type="match status" value="1"/>
</dbReference>
<dbReference type="Pfam" id="PF00015">
    <property type="entry name" value="MCPsignal"/>
    <property type="match status" value="1"/>
</dbReference>
<dbReference type="RefSeq" id="WP_255836652.1">
    <property type="nucleotide sequence ID" value="NZ_CP073346.1"/>
</dbReference>
<evidence type="ECO:0000256" key="6">
    <source>
        <dbReference type="ARBA" id="ARBA00023136"/>
    </source>
</evidence>
<name>A0ABY5H1D7_9PSED</name>
<evidence type="ECO:0000256" key="1">
    <source>
        <dbReference type="ARBA" id="ARBA00004651"/>
    </source>
</evidence>
<protein>
    <submittedName>
        <fullName evidence="14">HAMP domain-containing protein</fullName>
    </submittedName>
</protein>
<feature type="transmembrane region" description="Helical" evidence="11">
    <location>
        <begin position="272"/>
        <end position="290"/>
    </location>
</feature>
<dbReference type="PROSITE" id="PS50885">
    <property type="entry name" value="HAMP"/>
    <property type="match status" value="1"/>
</dbReference>
<evidence type="ECO:0000256" key="5">
    <source>
        <dbReference type="ARBA" id="ARBA00022989"/>
    </source>
</evidence>
<keyword evidence="4 11" id="KW-0812">Transmembrane</keyword>
<keyword evidence="15" id="KW-1185">Reference proteome</keyword>
<dbReference type="SMART" id="SM00283">
    <property type="entry name" value="MA"/>
    <property type="match status" value="1"/>
</dbReference>
<dbReference type="Pfam" id="PF00672">
    <property type="entry name" value="HAMP"/>
    <property type="match status" value="1"/>
</dbReference>
<keyword evidence="3" id="KW-0488">Methylation</keyword>
<proteinExistence type="inferred from homology"/>
<dbReference type="SUPFAM" id="SSF58104">
    <property type="entry name" value="Methyl-accepting chemotaxis protein (MCP) signaling domain"/>
    <property type="match status" value="1"/>
</dbReference>
<dbReference type="InterPro" id="IPR003660">
    <property type="entry name" value="HAMP_dom"/>
</dbReference>
<dbReference type="PRINTS" id="PR00260">
    <property type="entry name" value="CHEMTRNSDUCR"/>
</dbReference>